<evidence type="ECO:0000313" key="7">
    <source>
        <dbReference type="Proteomes" id="UP000663877"/>
    </source>
</evidence>
<feature type="region of interest" description="Disordered" evidence="1">
    <location>
        <begin position="1"/>
        <end position="45"/>
    </location>
</feature>
<proteinExistence type="predicted"/>
<evidence type="ECO:0000313" key="4">
    <source>
        <dbReference type="EMBL" id="CAF1677536.1"/>
    </source>
</evidence>
<evidence type="ECO:0000313" key="5">
    <source>
        <dbReference type="EMBL" id="CAF1677547.1"/>
    </source>
</evidence>
<dbReference type="EMBL" id="CAJNOI010007441">
    <property type="protein sequence ID" value="CAF1588683.1"/>
    <property type="molecule type" value="Genomic_DNA"/>
</dbReference>
<evidence type="ECO:0000313" key="6">
    <source>
        <dbReference type="Proteomes" id="UP000663832"/>
    </source>
</evidence>
<sequence>MKKQSVAHVNGDGISKRKASPSSDDSEEGKPMTNNSVNDVKKTNNEVTVLAKKLRRSQKKTWLISWW</sequence>
<dbReference type="EMBL" id="CAJNOI010007439">
    <property type="protein sequence ID" value="CAF1588654.1"/>
    <property type="molecule type" value="Genomic_DNA"/>
</dbReference>
<evidence type="ECO:0000313" key="2">
    <source>
        <dbReference type="EMBL" id="CAF1588654.1"/>
    </source>
</evidence>
<evidence type="ECO:0000256" key="1">
    <source>
        <dbReference type="SAM" id="MobiDB-lite"/>
    </source>
</evidence>
<name>A0A815ZSM3_9BILA</name>
<gene>
    <name evidence="2" type="ORF">BJG266_LOCUS49419</name>
    <name evidence="3" type="ORF">BJG266_LOCUS49422</name>
    <name evidence="4" type="ORF">QVE165_LOCUS66502</name>
    <name evidence="5" type="ORF">QVE165_LOCUS66505</name>
</gene>
<evidence type="ECO:0000313" key="3">
    <source>
        <dbReference type="EMBL" id="CAF1588683.1"/>
    </source>
</evidence>
<accession>A0A815ZSM3</accession>
<organism evidence="2 7">
    <name type="scientific">Adineta steineri</name>
    <dbReference type="NCBI Taxonomy" id="433720"/>
    <lineage>
        <taxon>Eukaryota</taxon>
        <taxon>Metazoa</taxon>
        <taxon>Spiralia</taxon>
        <taxon>Gnathifera</taxon>
        <taxon>Rotifera</taxon>
        <taxon>Eurotatoria</taxon>
        <taxon>Bdelloidea</taxon>
        <taxon>Adinetida</taxon>
        <taxon>Adinetidae</taxon>
        <taxon>Adineta</taxon>
    </lineage>
</organism>
<reference evidence="2" key="1">
    <citation type="submission" date="2021-02" db="EMBL/GenBank/DDBJ databases">
        <authorList>
            <person name="Nowell W R."/>
        </authorList>
    </citation>
    <scope>NUCLEOTIDE SEQUENCE</scope>
</reference>
<dbReference type="AlphaFoldDB" id="A0A815ZSM3"/>
<dbReference type="EMBL" id="CAJNOM010007877">
    <property type="protein sequence ID" value="CAF1677547.1"/>
    <property type="molecule type" value="Genomic_DNA"/>
</dbReference>
<dbReference type="EMBL" id="CAJNOM010007875">
    <property type="protein sequence ID" value="CAF1677536.1"/>
    <property type="molecule type" value="Genomic_DNA"/>
</dbReference>
<comment type="caution">
    <text evidence="2">The sequence shown here is derived from an EMBL/GenBank/DDBJ whole genome shotgun (WGS) entry which is preliminary data.</text>
</comment>
<keyword evidence="6" id="KW-1185">Reference proteome</keyword>
<dbReference type="Proteomes" id="UP000663832">
    <property type="component" value="Unassembled WGS sequence"/>
</dbReference>
<protein>
    <submittedName>
        <fullName evidence="2">Uncharacterized protein</fullName>
    </submittedName>
</protein>
<dbReference type="Proteomes" id="UP000663877">
    <property type="component" value="Unassembled WGS sequence"/>
</dbReference>